<reference evidence="1" key="2">
    <citation type="submission" date="2020-11" db="EMBL/GenBank/DDBJ databases">
        <title>Whole genome sequencing of Colletotrichum sp.</title>
        <authorList>
            <person name="Li H."/>
        </authorList>
    </citation>
    <scope>NUCLEOTIDE SEQUENCE</scope>
    <source>
        <strain evidence="1">CkLH20</strain>
    </source>
</reference>
<comment type="caution">
    <text evidence="1">The sequence shown here is derived from an EMBL/GenBank/DDBJ whole genome shotgun (WGS) entry which is preliminary data.</text>
</comment>
<sequence>MSADRGPSTTPCVLTRPTILIEENTQGLSTDERNTYFRQLQLAEKEQAILQCDANAKGFHDTIKKNRGLVDKVKSIMKGLDQLEAEPRITGKLATNIQAMTKVGGDMVADLDSDTAVARAQRFAALEGKENNVRSIASYEEHRHSAAPKSSSTPIQTAFEALVFDINGLKADVSKAQEEQKRIRKKYKCIVAAREREIADLKAQLLAVCSSPGKSDESVESGSEEGEIVEKRDTLYKKDSLYTWY</sequence>
<gene>
    <name evidence="1" type="ORF">CkaCkLH20_09090</name>
</gene>
<protein>
    <submittedName>
        <fullName evidence="1">Uncharacterized protein</fullName>
    </submittedName>
</protein>
<evidence type="ECO:0000313" key="2">
    <source>
        <dbReference type="Proteomes" id="UP000781932"/>
    </source>
</evidence>
<dbReference type="EMBL" id="JAATWM020000032">
    <property type="protein sequence ID" value="KAF9873277.1"/>
    <property type="molecule type" value="Genomic_DNA"/>
</dbReference>
<name>A0A9P6I000_9PEZI</name>
<reference evidence="1" key="1">
    <citation type="submission" date="2020-03" db="EMBL/GenBank/DDBJ databases">
        <authorList>
            <person name="He L."/>
        </authorList>
    </citation>
    <scope>NUCLEOTIDE SEQUENCE</scope>
    <source>
        <strain evidence="1">CkLH20</strain>
    </source>
</reference>
<keyword evidence="2" id="KW-1185">Reference proteome</keyword>
<dbReference type="RefSeq" id="XP_038742738.1">
    <property type="nucleotide sequence ID" value="XM_038891805.1"/>
</dbReference>
<dbReference type="AlphaFoldDB" id="A0A9P6I000"/>
<dbReference type="Proteomes" id="UP000781932">
    <property type="component" value="Unassembled WGS sequence"/>
</dbReference>
<proteinExistence type="predicted"/>
<dbReference type="GeneID" id="62164879"/>
<evidence type="ECO:0000313" key="1">
    <source>
        <dbReference type="EMBL" id="KAF9873277.1"/>
    </source>
</evidence>
<organism evidence="1 2">
    <name type="scientific">Colletotrichum karsti</name>
    <dbReference type="NCBI Taxonomy" id="1095194"/>
    <lineage>
        <taxon>Eukaryota</taxon>
        <taxon>Fungi</taxon>
        <taxon>Dikarya</taxon>
        <taxon>Ascomycota</taxon>
        <taxon>Pezizomycotina</taxon>
        <taxon>Sordariomycetes</taxon>
        <taxon>Hypocreomycetidae</taxon>
        <taxon>Glomerellales</taxon>
        <taxon>Glomerellaceae</taxon>
        <taxon>Colletotrichum</taxon>
        <taxon>Colletotrichum boninense species complex</taxon>
    </lineage>
</organism>
<accession>A0A9P6I000</accession>